<name>A0AAD5W3X8_9AGAR</name>
<dbReference type="InterPro" id="IPR007111">
    <property type="entry name" value="NACHT_NTPase"/>
</dbReference>
<feature type="region of interest" description="Disordered" evidence="2">
    <location>
        <begin position="872"/>
        <end position="895"/>
    </location>
</feature>
<dbReference type="SUPFAM" id="SSF52540">
    <property type="entry name" value="P-loop containing nucleoside triphosphate hydrolases"/>
    <property type="match status" value="2"/>
</dbReference>
<keyword evidence="1" id="KW-0677">Repeat</keyword>
<dbReference type="InterPro" id="IPR056884">
    <property type="entry name" value="NPHP3-like_N"/>
</dbReference>
<gene>
    <name evidence="4" type="ORF">NP233_g316</name>
</gene>
<evidence type="ECO:0000256" key="2">
    <source>
        <dbReference type="SAM" id="MobiDB-lite"/>
    </source>
</evidence>
<evidence type="ECO:0000313" key="4">
    <source>
        <dbReference type="EMBL" id="KAJ3576615.1"/>
    </source>
</evidence>
<evidence type="ECO:0000313" key="5">
    <source>
        <dbReference type="Proteomes" id="UP001213000"/>
    </source>
</evidence>
<protein>
    <recommendedName>
        <fullName evidence="3">NACHT domain-containing protein</fullName>
    </recommendedName>
</protein>
<proteinExistence type="predicted"/>
<evidence type="ECO:0000259" key="3">
    <source>
        <dbReference type="PROSITE" id="PS50837"/>
    </source>
</evidence>
<feature type="domain" description="NACHT" evidence="3">
    <location>
        <begin position="990"/>
        <end position="1105"/>
    </location>
</feature>
<feature type="compositionally biased region" description="Polar residues" evidence="2">
    <location>
        <begin position="22"/>
        <end position="34"/>
    </location>
</feature>
<reference evidence="4" key="1">
    <citation type="submission" date="2022-07" db="EMBL/GenBank/DDBJ databases">
        <title>Genome Sequence of Leucocoprinus birnbaumii.</title>
        <authorList>
            <person name="Buettner E."/>
        </authorList>
    </citation>
    <scope>NUCLEOTIDE SEQUENCE</scope>
    <source>
        <strain evidence="4">VT141</strain>
    </source>
</reference>
<feature type="region of interest" description="Disordered" evidence="2">
    <location>
        <begin position="661"/>
        <end position="756"/>
    </location>
</feature>
<comment type="caution">
    <text evidence="4">The sequence shown here is derived from an EMBL/GenBank/DDBJ whole genome shotgun (WGS) entry which is preliminary data.</text>
</comment>
<feature type="compositionally biased region" description="Polar residues" evidence="2">
    <location>
        <begin position="883"/>
        <end position="895"/>
    </location>
</feature>
<dbReference type="PANTHER" id="PTHR10039">
    <property type="entry name" value="AMELOGENIN"/>
    <property type="match status" value="1"/>
</dbReference>
<feature type="compositionally biased region" description="Pro residues" evidence="2">
    <location>
        <begin position="711"/>
        <end position="725"/>
    </location>
</feature>
<dbReference type="Pfam" id="PF24883">
    <property type="entry name" value="NPHP3_N"/>
    <property type="match status" value="2"/>
</dbReference>
<dbReference type="PROSITE" id="PS50837">
    <property type="entry name" value="NACHT"/>
    <property type="match status" value="2"/>
</dbReference>
<feature type="region of interest" description="Disordered" evidence="2">
    <location>
        <begin position="22"/>
        <end position="41"/>
    </location>
</feature>
<keyword evidence="5" id="KW-1185">Reference proteome</keyword>
<feature type="region of interest" description="Disordered" evidence="2">
    <location>
        <begin position="771"/>
        <end position="831"/>
    </location>
</feature>
<feature type="compositionally biased region" description="Polar residues" evidence="2">
    <location>
        <begin position="727"/>
        <end position="751"/>
    </location>
</feature>
<evidence type="ECO:0000256" key="1">
    <source>
        <dbReference type="ARBA" id="ARBA00022737"/>
    </source>
</evidence>
<dbReference type="InterPro" id="IPR027417">
    <property type="entry name" value="P-loop_NTPase"/>
</dbReference>
<organism evidence="4 5">
    <name type="scientific">Leucocoprinus birnbaumii</name>
    <dbReference type="NCBI Taxonomy" id="56174"/>
    <lineage>
        <taxon>Eukaryota</taxon>
        <taxon>Fungi</taxon>
        <taxon>Dikarya</taxon>
        <taxon>Basidiomycota</taxon>
        <taxon>Agaricomycotina</taxon>
        <taxon>Agaricomycetes</taxon>
        <taxon>Agaricomycetidae</taxon>
        <taxon>Agaricales</taxon>
        <taxon>Agaricineae</taxon>
        <taxon>Agaricaceae</taxon>
        <taxon>Leucocoprinus</taxon>
    </lineage>
</organism>
<feature type="compositionally biased region" description="Polar residues" evidence="2">
    <location>
        <begin position="687"/>
        <end position="699"/>
    </location>
</feature>
<feature type="domain" description="NACHT" evidence="3">
    <location>
        <begin position="129"/>
        <end position="279"/>
    </location>
</feature>
<sequence>MWFYLSNVRRFFEYRSGGDISTSAGGSVESTSPEQHGHSNGGRFFDQAHDFTLNNPQMIDFSSAHVKQVIFQTIMTSDATTERLIPFICQDAAVNASARYPLPRCHKGTREKIVEKLRIWFHDPELRRKIMWLYGPAGTGKSAVAQTFAEYCEENGCLGSTFFFSRPNHRDRYETVIPTIAYQLATTIPSYRVALTRAMANDTTILAKTPQVQLKKLIVEPFTALHLDIDPATQKRLLIVLDGLDECHGLDGQLELIEMIKETAQVSYLPFLWLICSRPEPHLTYIFSKVMESDRHQLVIDADTRRDVTMYLRDGFIALQGKYWGTENENWPPLELLTRIVDIADGLFVLATAILGYIGNPSYAAPNQRLLDFLAFMDHAHRLATDNPLVTLDLLYSRILLDVPTSVMPVTRRILHHCVYVIDPHGEPPSAQVLANFLCLDQQEFYHALRSLHSVLEIPTPEDAINSPLCMYHASFKDYLCSPSRAGKFFISEEEAKTEFARSRFHWYDIILEDHVLDDQFTSDDEDAPQSIVSCLKWASPISSEIVAHNINYFVIYFTEGWVYLFRTFKGGIADLPLFLDEFRFQHMDLSEASDFGDFPVFLNHLSQHGSSRTVLRTKAACSLDRLLLASVMKRFSKLKLSVIPMVFPLGKDRVGVEDDRSVCTKQSSSNARHLLSQHSHSEDQGHQVTSTSSSSAHTYDQHESLQPLDPRWPQPPVPSLPWNPPSHAQPSHTSNPFSSRPTLAAQSLQDSPHDANQPALVSQLLAPEYSPAHSSGPFSRNDIATRRQSRRPSPLSPRLKDDDPGGYSMERYHRDKGKGRLGANHSDDFHPRVYPVVNHQPTDVQSRSASIENGCVRFPQGLSNTTQAGLTEVHHHQPSLHPPTSTQTASLRGVATGTQEITSPNHTSLFSGSHDFAMHNPTFIVYPPGAGSQQLEHSAGMIWLKASMIEHAQHDSAGRDPPPRCHPDTRISILERTHKWINDPQRQKRLLWIRGPAGVGKSAIVQTVADSLSVSGRLIATLFFSRPNGRSNPQRVFPTIAYQLASQDSTYRAYIETIRPPDSLPLEAKAMKEQFRLLIVDPLAKHKLLTESGDVLIAIDGLDECDGDPGQDSPDQAQRRGRSLQQVHREIIELISGFVCAHPSIPIIWIIASRPESHITSMFTSRLVKDSYAEESISVDDEEARQDVEKFLTAAFEKIADAYPDHITITPWPTYTQFLQIAQAASGLFIFAEVAIRFIDDSEVQNPVSQLGHVLAAVDKLRRSREPKNPLSALDVIYTAILDRIPPARMEDLNKLLPLVFHVSRKSIKVTDYKFRNMYEHFDISREDAITSFNYLHSVIYFPRVKDIGETQPRFYHASFRDYLEDPSRSGEHTVATWDANSTWPLPAVVIGSSDWSNLIKSKWLRKLFEALSSADPVVIDTQPHPYQISTGQLQDILDGLNFRSMLLENLENRSFRSLHQEATTKISCVDELKRRGVLRHTTLALFRRLPSDEIWTGRLNRNPDYVVFDYERSGCSDSVTEEHALKVRARRSWYLEKHVKD</sequence>
<dbReference type="Gene3D" id="3.40.50.300">
    <property type="entry name" value="P-loop containing nucleotide triphosphate hydrolases"/>
    <property type="match status" value="2"/>
</dbReference>
<dbReference type="EMBL" id="JANIEX010000008">
    <property type="protein sequence ID" value="KAJ3576615.1"/>
    <property type="molecule type" value="Genomic_DNA"/>
</dbReference>
<accession>A0AAD5W3X8</accession>
<dbReference type="Proteomes" id="UP001213000">
    <property type="component" value="Unassembled WGS sequence"/>
</dbReference>
<dbReference type="PANTHER" id="PTHR10039:SF14">
    <property type="entry name" value="NACHT DOMAIN-CONTAINING PROTEIN"/>
    <property type="match status" value="1"/>
</dbReference>